<reference evidence="2" key="1">
    <citation type="journal article" date="2019" name="Int. J. Syst. Evol. Microbiol.">
        <title>The Global Catalogue of Microorganisms (GCM) 10K type strain sequencing project: providing services to taxonomists for standard genome sequencing and annotation.</title>
        <authorList>
            <consortium name="The Broad Institute Genomics Platform"/>
            <consortium name="The Broad Institute Genome Sequencing Center for Infectious Disease"/>
            <person name="Wu L."/>
            <person name="Ma J."/>
        </authorList>
    </citation>
    <scope>NUCLEOTIDE SEQUENCE [LARGE SCALE GENOMIC DNA]</scope>
    <source>
        <strain evidence="2">KCTC 52274</strain>
    </source>
</reference>
<accession>A0ABW5LJM6</accession>
<keyword evidence="2" id="KW-1185">Reference proteome</keyword>
<organism evidence="1 2">
    <name type="scientific">Aquimarina rubra</name>
    <dbReference type="NCBI Taxonomy" id="1920033"/>
    <lineage>
        <taxon>Bacteria</taxon>
        <taxon>Pseudomonadati</taxon>
        <taxon>Bacteroidota</taxon>
        <taxon>Flavobacteriia</taxon>
        <taxon>Flavobacteriales</taxon>
        <taxon>Flavobacteriaceae</taxon>
        <taxon>Aquimarina</taxon>
    </lineage>
</organism>
<comment type="caution">
    <text evidence="1">The sequence shown here is derived from an EMBL/GenBank/DDBJ whole genome shotgun (WGS) entry which is preliminary data.</text>
</comment>
<gene>
    <name evidence="1" type="ORF">ACFSR1_17345</name>
</gene>
<dbReference type="RefSeq" id="WP_378294282.1">
    <property type="nucleotide sequence ID" value="NZ_JBHULE010000019.1"/>
</dbReference>
<proteinExistence type="predicted"/>
<dbReference type="EMBL" id="JBHULE010000019">
    <property type="protein sequence ID" value="MFD2564451.1"/>
    <property type="molecule type" value="Genomic_DNA"/>
</dbReference>
<evidence type="ECO:0000313" key="1">
    <source>
        <dbReference type="EMBL" id="MFD2564451.1"/>
    </source>
</evidence>
<evidence type="ECO:0000313" key="2">
    <source>
        <dbReference type="Proteomes" id="UP001597319"/>
    </source>
</evidence>
<name>A0ABW5LJM6_9FLAO</name>
<evidence type="ECO:0008006" key="3">
    <source>
        <dbReference type="Google" id="ProtNLM"/>
    </source>
</evidence>
<dbReference type="Proteomes" id="UP001597319">
    <property type="component" value="Unassembled WGS sequence"/>
</dbReference>
<protein>
    <recommendedName>
        <fullName evidence="3">Outer membrane protein beta-barrel domain-containing protein</fullName>
    </recommendedName>
</protein>
<sequence length="277" mass="32013">MKRLVSHHYLNIHLNENNRKRCNNDLFGVKLVKYSIRNCSFLFNPLKSVVSPQTREVYPKRHFIYTLISEIGFFKLTDMNKFLYIILVLLLTSVPLSAQEEQENNKLRFKAFSVGAGFYKADYRRETSSSSNGRYQVGISAFTDLSFYLKKHIFSAQAFGGRQLVFYNNSNNPPSVYSFSLLYGRELEVKRWFKIEGHMGLGYYAQERDVIQTVSNPPNIIITEEGLQKDVTLGAPVNLKFSFYMRKHIGLGFTSQVVFNSLNTTYSGNIFFHVKLP</sequence>